<evidence type="ECO:0008006" key="3">
    <source>
        <dbReference type="Google" id="ProtNLM"/>
    </source>
</evidence>
<evidence type="ECO:0000313" key="1">
    <source>
        <dbReference type="EMBL" id="AZJ32120.1"/>
    </source>
</evidence>
<keyword evidence="2" id="KW-1185">Reference proteome</keyword>
<proteinExistence type="predicted"/>
<evidence type="ECO:0000313" key="2">
    <source>
        <dbReference type="Proteomes" id="UP000269693"/>
    </source>
</evidence>
<organism evidence="1 2">
    <name type="scientific">Tenacibaculum mesophilum</name>
    <dbReference type="NCBI Taxonomy" id="104268"/>
    <lineage>
        <taxon>Bacteria</taxon>
        <taxon>Pseudomonadati</taxon>
        <taxon>Bacteroidota</taxon>
        <taxon>Flavobacteriia</taxon>
        <taxon>Flavobacteriales</taxon>
        <taxon>Flavobacteriaceae</taxon>
        <taxon>Tenacibaculum</taxon>
    </lineage>
</organism>
<dbReference type="EMBL" id="CP032544">
    <property type="protein sequence ID" value="AZJ32120.1"/>
    <property type="molecule type" value="Genomic_DNA"/>
</dbReference>
<accession>A0ABN5T6M7</accession>
<gene>
    <name evidence="1" type="ORF">D6200_05850</name>
</gene>
<sequence length="189" mass="22503">MKYIYITFIILFISCSTSKHFKIESEFKKDSNVYAWYDVEKKTIWALSFPISLNIINDDVKKELLYYQYNYKNSKRGKAISLYEIEKDNSLIPIKNFKKKELKLDETNNFLILTKHIITGSELANKIVTELNNKRLTNDSISLGNFKEFKKKYSSSIKNLLDKDTLYIRFKIFEDNNRKKKRIKVPIKL</sequence>
<name>A0ABN5T6M7_9FLAO</name>
<dbReference type="Proteomes" id="UP000269693">
    <property type="component" value="Chromosome"/>
</dbReference>
<dbReference type="RefSeq" id="WP_073183356.1">
    <property type="nucleotide sequence ID" value="NZ_CP032544.1"/>
</dbReference>
<reference evidence="1 2" key="1">
    <citation type="submission" date="2018-09" db="EMBL/GenBank/DDBJ databases">
        <title>Insights into the microbiota of Asian seabass (Lates calcarifer) with tenacibaculosis symptoms and description of sp. nov. Tenacibaculum singaporense.</title>
        <authorList>
            <person name="Miyake S."/>
            <person name="Soh M."/>
            <person name="Azman M.N."/>
            <person name="Ngoh S.Y."/>
            <person name="Orban L."/>
            <person name="Seedorf H."/>
        </authorList>
    </citation>
    <scope>NUCLEOTIDE SEQUENCE [LARGE SCALE GENOMIC DNA]</scope>
    <source>
        <strain evidence="1 2">DSM 13764</strain>
    </source>
</reference>
<dbReference type="PROSITE" id="PS51257">
    <property type="entry name" value="PROKAR_LIPOPROTEIN"/>
    <property type="match status" value="1"/>
</dbReference>
<protein>
    <recommendedName>
        <fullName evidence="3">Lipoprotein</fullName>
    </recommendedName>
</protein>